<sequence>MNSLKIKISKINSLVTLNSESILPNQNQNAIEIIEQQKKNDKIIELNTKLSNTIYSSVELMTNMVCVDWERVKRYAEDETKYLEETTNKLNEIGKNYYSLISNFDELKTLGTLLPKINSNYCNQFLKEINKSKISKNILIEKNIFMHSSYTNYQISKVFNDQKFFFFPFEIFLYYVSAFVKFKFISLLKISSKKQL</sequence>
<comment type="caution">
    <text evidence="2">The sequence shown here is derived from an EMBL/GenBank/DDBJ whole genome shotgun (WGS) entry which is preliminary data.</text>
</comment>
<evidence type="ECO:0000256" key="1">
    <source>
        <dbReference type="SAM" id="Phobius"/>
    </source>
</evidence>
<evidence type="ECO:0000313" key="2">
    <source>
        <dbReference type="EMBL" id="RNA10197.1"/>
    </source>
</evidence>
<keyword evidence="3" id="KW-1185">Reference proteome</keyword>
<protein>
    <submittedName>
        <fullName evidence="2">Uncharacterized protein</fullName>
    </submittedName>
</protein>
<gene>
    <name evidence="2" type="ORF">BpHYR1_012874</name>
</gene>
<dbReference type="Proteomes" id="UP000276133">
    <property type="component" value="Unassembled WGS sequence"/>
</dbReference>
<proteinExistence type="predicted"/>
<name>A0A3M7QFI5_BRAPC</name>
<reference evidence="2 3" key="1">
    <citation type="journal article" date="2018" name="Sci. Rep.">
        <title>Genomic signatures of local adaptation to the degree of environmental predictability in rotifers.</title>
        <authorList>
            <person name="Franch-Gras L."/>
            <person name="Hahn C."/>
            <person name="Garcia-Roger E.M."/>
            <person name="Carmona M.J."/>
            <person name="Serra M."/>
            <person name="Gomez A."/>
        </authorList>
    </citation>
    <scope>NUCLEOTIDE SEQUENCE [LARGE SCALE GENOMIC DNA]</scope>
    <source>
        <strain evidence="2">HYR1</strain>
    </source>
</reference>
<accession>A0A3M7QFI5</accession>
<keyword evidence="1" id="KW-1133">Transmembrane helix</keyword>
<dbReference type="AlphaFoldDB" id="A0A3M7QFI5"/>
<feature type="transmembrane region" description="Helical" evidence="1">
    <location>
        <begin position="164"/>
        <end position="184"/>
    </location>
</feature>
<organism evidence="2 3">
    <name type="scientific">Brachionus plicatilis</name>
    <name type="common">Marine rotifer</name>
    <name type="synonym">Brachionus muelleri</name>
    <dbReference type="NCBI Taxonomy" id="10195"/>
    <lineage>
        <taxon>Eukaryota</taxon>
        <taxon>Metazoa</taxon>
        <taxon>Spiralia</taxon>
        <taxon>Gnathifera</taxon>
        <taxon>Rotifera</taxon>
        <taxon>Eurotatoria</taxon>
        <taxon>Monogononta</taxon>
        <taxon>Pseudotrocha</taxon>
        <taxon>Ploima</taxon>
        <taxon>Brachionidae</taxon>
        <taxon>Brachionus</taxon>
    </lineage>
</organism>
<dbReference type="EMBL" id="REGN01006265">
    <property type="protein sequence ID" value="RNA10197.1"/>
    <property type="molecule type" value="Genomic_DNA"/>
</dbReference>
<dbReference type="OrthoDB" id="10468364at2759"/>
<keyword evidence="1" id="KW-0812">Transmembrane</keyword>
<evidence type="ECO:0000313" key="3">
    <source>
        <dbReference type="Proteomes" id="UP000276133"/>
    </source>
</evidence>
<keyword evidence="1" id="KW-0472">Membrane</keyword>